<keyword evidence="5" id="KW-1185">Reference proteome</keyword>
<feature type="domain" description="Guanylate-binding protein/Atlastin C-terminal" evidence="3">
    <location>
        <begin position="3"/>
        <end position="261"/>
    </location>
</feature>
<reference evidence="4" key="2">
    <citation type="journal article" date="2023" name="Science">
        <title>Genomic signatures of disease resistance in endangered staghorn corals.</title>
        <authorList>
            <person name="Vollmer S.V."/>
            <person name="Selwyn J.D."/>
            <person name="Despard B.A."/>
            <person name="Roesel C.L."/>
        </authorList>
    </citation>
    <scope>NUCLEOTIDE SEQUENCE</scope>
    <source>
        <strain evidence="4">K2</strain>
    </source>
</reference>
<dbReference type="InterPro" id="IPR003191">
    <property type="entry name" value="Guanylate-bd/ATL_C"/>
</dbReference>
<evidence type="ECO:0000256" key="1">
    <source>
        <dbReference type="SAM" id="Coils"/>
    </source>
</evidence>
<dbReference type="GO" id="GO:0005525">
    <property type="term" value="F:GTP binding"/>
    <property type="evidence" value="ECO:0007669"/>
    <property type="project" value="InterPro"/>
</dbReference>
<evidence type="ECO:0000313" key="5">
    <source>
        <dbReference type="Proteomes" id="UP001249851"/>
    </source>
</evidence>
<dbReference type="EMBL" id="JARQWQ010000012">
    <property type="protein sequence ID" value="KAK2568141.1"/>
    <property type="molecule type" value="Genomic_DNA"/>
</dbReference>
<dbReference type="Gene3D" id="1.20.1000.10">
    <property type="entry name" value="Guanylate-binding protein, C-terminal domain"/>
    <property type="match status" value="1"/>
</dbReference>
<feature type="region of interest" description="Disordered" evidence="2">
    <location>
        <begin position="244"/>
        <end position="264"/>
    </location>
</feature>
<feature type="coiled-coil region" evidence="1">
    <location>
        <begin position="75"/>
        <end position="103"/>
    </location>
</feature>
<evidence type="ECO:0000313" key="4">
    <source>
        <dbReference type="EMBL" id="KAK2568141.1"/>
    </source>
</evidence>
<protein>
    <recommendedName>
        <fullName evidence="3">Guanylate-binding protein/Atlastin C-terminal domain-containing protein</fullName>
    </recommendedName>
</protein>
<dbReference type="Pfam" id="PF02841">
    <property type="entry name" value="GBP_C"/>
    <property type="match status" value="1"/>
</dbReference>
<dbReference type="Proteomes" id="UP001249851">
    <property type="component" value="Unassembled WGS sequence"/>
</dbReference>
<dbReference type="InterPro" id="IPR036543">
    <property type="entry name" value="Guanylate-bd_C_sf"/>
</dbReference>
<dbReference type="GO" id="GO:0003924">
    <property type="term" value="F:GTPase activity"/>
    <property type="evidence" value="ECO:0007669"/>
    <property type="project" value="InterPro"/>
</dbReference>
<accession>A0AAD9VBB6</accession>
<dbReference type="SUPFAM" id="SSF48340">
    <property type="entry name" value="Interferon-induced guanylate-binding protein 1 (GBP1), C-terminal domain"/>
    <property type="match status" value="1"/>
</dbReference>
<gene>
    <name evidence="4" type="ORF">P5673_007126</name>
</gene>
<keyword evidence="1" id="KW-0175">Coiled coil</keyword>
<proteinExistence type="predicted"/>
<evidence type="ECO:0000256" key="2">
    <source>
        <dbReference type="SAM" id="MobiDB-lite"/>
    </source>
</evidence>
<reference evidence="4" key="1">
    <citation type="journal article" date="2023" name="G3 (Bethesda)">
        <title>Whole genome assembly and annotation of the endangered Caribbean coral Acropora cervicornis.</title>
        <authorList>
            <person name="Selwyn J.D."/>
            <person name="Vollmer S.V."/>
        </authorList>
    </citation>
    <scope>NUCLEOTIDE SEQUENCE</scope>
    <source>
        <strain evidence="4">K2</strain>
    </source>
</reference>
<organism evidence="4 5">
    <name type="scientific">Acropora cervicornis</name>
    <name type="common">Staghorn coral</name>
    <dbReference type="NCBI Taxonomy" id="6130"/>
    <lineage>
        <taxon>Eukaryota</taxon>
        <taxon>Metazoa</taxon>
        <taxon>Cnidaria</taxon>
        <taxon>Anthozoa</taxon>
        <taxon>Hexacorallia</taxon>
        <taxon>Scleractinia</taxon>
        <taxon>Astrocoeniina</taxon>
        <taxon>Acroporidae</taxon>
        <taxon>Acropora</taxon>
    </lineage>
</organism>
<sequence>MVSSLQSAWETFVHTKCTEAKCAAVQVYDKAMSTQLVKCKLPCDSDDIRKIQKDAVEKSMVVFKAETVGVSALNSEKYLEELMEYTENKLKALQERNSNLTREDCLALLKRLKKERLHPILALLATEGGSSVSFAEIIGGYSAIEEGFKSQSRGAKDVFAQVFYEFHPELQKDMQKHLAHLQQLKDYDERLAQEREELARHEQEIKRIEEENKRLEEERKTKEREMKLLQEKLKEDKRRLEEQFRADMEAQREQMKDMMDELRS</sequence>
<dbReference type="AlphaFoldDB" id="A0AAD9VBB6"/>
<name>A0AAD9VBB6_ACRCE</name>
<evidence type="ECO:0000259" key="3">
    <source>
        <dbReference type="Pfam" id="PF02841"/>
    </source>
</evidence>
<comment type="caution">
    <text evidence="4">The sequence shown here is derived from an EMBL/GenBank/DDBJ whole genome shotgun (WGS) entry which is preliminary data.</text>
</comment>